<sequence length="125" mass="14271">MNNRQITAIYEDLKKLAGNEIRTAGGNDLVTAWRLFEKMDALINLQYCAVNFRILLESTEDEESRELVQKHLHIFMTTVYMDYLEDVIGTAGSEKAGSAGVAYLQEEICENLAPVLDFFRREFGE</sequence>
<dbReference type="OrthoDB" id="9796845at2"/>
<reference evidence="1 2" key="1">
    <citation type="submission" date="2016-10" db="EMBL/GenBank/DDBJ databases">
        <authorList>
            <person name="de Groot N.N."/>
        </authorList>
    </citation>
    <scope>NUCLEOTIDE SEQUENCE [LARGE SCALE GENOMIC DNA]</scope>
    <source>
        <strain evidence="1 2">DSM 9236</strain>
    </source>
</reference>
<name>A0A1I2DN12_9FIRM</name>
<accession>A0A1I2DN12</accession>
<dbReference type="AlphaFoldDB" id="A0A1I2DN12"/>
<evidence type="ECO:0000313" key="2">
    <source>
        <dbReference type="Proteomes" id="UP000198896"/>
    </source>
</evidence>
<gene>
    <name evidence="1" type="ORF">SAMN05216245_12136</name>
</gene>
<dbReference type="EMBL" id="FONL01000021">
    <property type="protein sequence ID" value="SFE81721.1"/>
    <property type="molecule type" value="Genomic_DNA"/>
</dbReference>
<organism evidence="1 2">
    <name type="scientific">Succiniclasticum ruminis DSM 9236</name>
    <dbReference type="NCBI Taxonomy" id="1123323"/>
    <lineage>
        <taxon>Bacteria</taxon>
        <taxon>Bacillati</taxon>
        <taxon>Bacillota</taxon>
        <taxon>Negativicutes</taxon>
        <taxon>Acidaminococcales</taxon>
        <taxon>Acidaminococcaceae</taxon>
        <taxon>Succiniclasticum</taxon>
    </lineage>
</organism>
<evidence type="ECO:0000313" key="1">
    <source>
        <dbReference type="EMBL" id="SFE81721.1"/>
    </source>
</evidence>
<keyword evidence="2" id="KW-1185">Reference proteome</keyword>
<dbReference type="Proteomes" id="UP000198896">
    <property type="component" value="Unassembled WGS sequence"/>
</dbReference>
<dbReference type="RefSeq" id="WP_093914190.1">
    <property type="nucleotide sequence ID" value="NZ_FONL01000021.1"/>
</dbReference>
<proteinExistence type="predicted"/>
<protein>
    <submittedName>
        <fullName evidence="1">Uncharacterized protein</fullName>
    </submittedName>
</protein>